<dbReference type="AlphaFoldDB" id="A0A0F5I019"/>
<proteinExistence type="predicted"/>
<dbReference type="Proteomes" id="UP000031563">
    <property type="component" value="Unassembled WGS sequence"/>
</dbReference>
<gene>
    <name evidence="2" type="ORF">QY95_02593</name>
</gene>
<keyword evidence="3" id="KW-1185">Reference proteome</keyword>
<evidence type="ECO:0000313" key="3">
    <source>
        <dbReference type="Proteomes" id="UP000031563"/>
    </source>
</evidence>
<evidence type="ECO:0000313" key="2">
    <source>
        <dbReference type="EMBL" id="KKB38595.1"/>
    </source>
</evidence>
<feature type="compositionally biased region" description="Basic residues" evidence="1">
    <location>
        <begin position="11"/>
        <end position="24"/>
    </location>
</feature>
<dbReference type="RefSeq" id="WP_157761899.1">
    <property type="nucleotide sequence ID" value="NZ_JWIR02000046.1"/>
</dbReference>
<comment type="caution">
    <text evidence="2">The sequence shown here is derived from an EMBL/GenBank/DDBJ whole genome shotgun (WGS) entry which is preliminary data.</text>
</comment>
<sequence>MNLTLKEQLRQWKRKNQGVKGRKNKQPEKLSEGDLRYLMGMNMQTLRRGKGGAFKR</sequence>
<accession>A0A0F5I019</accession>
<evidence type="ECO:0000256" key="1">
    <source>
        <dbReference type="SAM" id="MobiDB-lite"/>
    </source>
</evidence>
<accession>A0A0F5HMV9</accession>
<dbReference type="EMBL" id="JWIR02000046">
    <property type="protein sequence ID" value="KKB38595.1"/>
    <property type="molecule type" value="Genomic_DNA"/>
</dbReference>
<name>A0A0F5I019_BACTR</name>
<evidence type="ECO:0008006" key="4">
    <source>
        <dbReference type="Google" id="ProtNLM"/>
    </source>
</evidence>
<organism evidence="2 3">
    <name type="scientific">Bacillus thermotolerans</name>
    <name type="common">Quasibacillus thermotolerans</name>
    <dbReference type="NCBI Taxonomy" id="1221996"/>
    <lineage>
        <taxon>Bacteria</taxon>
        <taxon>Bacillati</taxon>
        <taxon>Bacillota</taxon>
        <taxon>Bacilli</taxon>
        <taxon>Bacillales</taxon>
        <taxon>Bacillaceae</taxon>
        <taxon>Bacillus</taxon>
    </lineage>
</organism>
<feature type="region of interest" description="Disordered" evidence="1">
    <location>
        <begin position="1"/>
        <end position="32"/>
    </location>
</feature>
<reference evidence="2" key="1">
    <citation type="submission" date="2015-02" db="EMBL/GenBank/DDBJ databases">
        <title>Genome Assembly of Bacillaceae bacterium MTCC 8252.</title>
        <authorList>
            <person name="Verma A."/>
            <person name="Khatri I."/>
            <person name="Mual P."/>
            <person name="Subramanian S."/>
            <person name="Krishnamurthi S."/>
        </authorList>
    </citation>
    <scope>NUCLEOTIDE SEQUENCE [LARGE SCALE GENOMIC DNA]</scope>
    <source>
        <strain evidence="2">MTCC 8252</strain>
    </source>
</reference>
<protein>
    <recommendedName>
        <fullName evidence="4">Phage protein</fullName>
    </recommendedName>
</protein>